<reference evidence="2 3" key="1">
    <citation type="journal article" date="2005" name="PLoS Biol.">
        <title>The genomes of Oryza sativa: a history of duplications.</title>
        <authorList>
            <person name="Yu J."/>
            <person name="Wang J."/>
            <person name="Lin W."/>
            <person name="Li S."/>
            <person name="Li H."/>
            <person name="Zhou J."/>
            <person name="Ni P."/>
            <person name="Dong W."/>
            <person name="Hu S."/>
            <person name="Zeng C."/>
            <person name="Zhang J."/>
            <person name="Zhang Y."/>
            <person name="Li R."/>
            <person name="Xu Z."/>
            <person name="Li S."/>
            <person name="Li X."/>
            <person name="Zheng H."/>
            <person name="Cong L."/>
            <person name="Lin L."/>
            <person name="Yin J."/>
            <person name="Geng J."/>
            <person name="Li G."/>
            <person name="Shi J."/>
            <person name="Liu J."/>
            <person name="Lv H."/>
            <person name="Li J."/>
            <person name="Wang J."/>
            <person name="Deng Y."/>
            <person name="Ran L."/>
            <person name="Shi X."/>
            <person name="Wang X."/>
            <person name="Wu Q."/>
            <person name="Li C."/>
            <person name="Ren X."/>
            <person name="Wang J."/>
            <person name="Wang X."/>
            <person name="Li D."/>
            <person name="Liu D."/>
            <person name="Zhang X."/>
            <person name="Ji Z."/>
            <person name="Zhao W."/>
            <person name="Sun Y."/>
            <person name="Zhang Z."/>
            <person name="Bao J."/>
            <person name="Han Y."/>
            <person name="Dong L."/>
            <person name="Ji J."/>
            <person name="Chen P."/>
            <person name="Wu S."/>
            <person name="Liu J."/>
            <person name="Xiao Y."/>
            <person name="Bu D."/>
            <person name="Tan J."/>
            <person name="Yang L."/>
            <person name="Ye C."/>
            <person name="Zhang J."/>
            <person name="Xu J."/>
            <person name="Zhou Y."/>
            <person name="Yu Y."/>
            <person name="Zhang B."/>
            <person name="Zhuang S."/>
            <person name="Wei H."/>
            <person name="Liu B."/>
            <person name="Lei M."/>
            <person name="Yu H."/>
            <person name="Li Y."/>
            <person name="Xu H."/>
            <person name="Wei S."/>
            <person name="He X."/>
            <person name="Fang L."/>
            <person name="Zhang Z."/>
            <person name="Zhang Y."/>
            <person name="Huang X."/>
            <person name="Su Z."/>
            <person name="Tong W."/>
            <person name="Li J."/>
            <person name="Tong Z."/>
            <person name="Li S."/>
            <person name="Ye J."/>
            <person name="Wang L."/>
            <person name="Fang L."/>
            <person name="Lei T."/>
            <person name="Chen C."/>
            <person name="Chen H."/>
            <person name="Xu Z."/>
            <person name="Li H."/>
            <person name="Huang H."/>
            <person name="Zhang F."/>
            <person name="Xu H."/>
            <person name="Li N."/>
            <person name="Zhao C."/>
            <person name="Li S."/>
            <person name="Dong L."/>
            <person name="Huang Y."/>
            <person name="Li L."/>
            <person name="Xi Y."/>
            <person name="Qi Q."/>
            <person name="Li W."/>
            <person name="Zhang B."/>
            <person name="Hu W."/>
            <person name="Zhang Y."/>
            <person name="Tian X."/>
            <person name="Jiao Y."/>
            <person name="Liang X."/>
            <person name="Jin J."/>
            <person name="Gao L."/>
            <person name="Zheng W."/>
            <person name="Hao B."/>
            <person name="Liu S."/>
            <person name="Wang W."/>
            <person name="Yuan L."/>
            <person name="Cao M."/>
            <person name="McDermott J."/>
            <person name="Samudrala R."/>
            <person name="Wang J."/>
            <person name="Wong G.K."/>
            <person name="Yang H."/>
        </authorList>
    </citation>
    <scope>NUCLEOTIDE SEQUENCE [LARGE SCALE GENOMIC DNA]</scope>
    <source>
        <strain evidence="3">cv. 93-11</strain>
    </source>
</reference>
<dbReference type="Gene3D" id="1.20.910.10">
    <property type="entry name" value="Heme oxygenase-like"/>
    <property type="match status" value="1"/>
</dbReference>
<dbReference type="STRING" id="39946.B8B9M6"/>
<dbReference type="InterPro" id="IPR050967">
    <property type="entry name" value="Thiamine_Salvage_TenA"/>
</dbReference>
<dbReference type="Proteomes" id="UP000007015">
    <property type="component" value="Chromosome 8"/>
</dbReference>
<feature type="domain" description="Thiaminase-2/PQQC" evidence="1">
    <location>
        <begin position="36"/>
        <end position="99"/>
    </location>
</feature>
<proteinExistence type="predicted"/>
<protein>
    <recommendedName>
        <fullName evidence="1">Thiaminase-2/PQQC domain-containing protein</fullName>
    </recommendedName>
</protein>
<gene>
    <name evidence="2" type="ORF">OsI_30321</name>
</gene>
<organism evidence="2 3">
    <name type="scientific">Oryza sativa subsp. indica</name>
    <name type="common">Rice</name>
    <dbReference type="NCBI Taxonomy" id="39946"/>
    <lineage>
        <taxon>Eukaryota</taxon>
        <taxon>Viridiplantae</taxon>
        <taxon>Streptophyta</taxon>
        <taxon>Embryophyta</taxon>
        <taxon>Tracheophyta</taxon>
        <taxon>Spermatophyta</taxon>
        <taxon>Magnoliopsida</taxon>
        <taxon>Liliopsida</taxon>
        <taxon>Poales</taxon>
        <taxon>Poaceae</taxon>
        <taxon>BOP clade</taxon>
        <taxon>Oryzoideae</taxon>
        <taxon>Oryzeae</taxon>
        <taxon>Oryzinae</taxon>
        <taxon>Oryza</taxon>
        <taxon>Oryza sativa</taxon>
    </lineage>
</organism>
<dbReference type="HOGENOM" id="CLU_1368183_0_0_1"/>
<sequence length="200" mass="22350">MSTSSTAAAVVAEGSAARRFWIAAASREAAFAAYTPFLVSLAAGALRLDSFRQYIAQDAYFLHAFARAYEMAEECADDDDDKATIVVLRKAILRELNLHASVLQWRRDLAGAGEEERCRVNDVFIANCYKPGSKSRLRGGGWSLPRRKVVSSDHRLHAGSHKVSKKVHRRDQEQEQQLQRDQAVAEVYDGNQPLMDYCDT</sequence>
<dbReference type="Pfam" id="PF03070">
    <property type="entry name" value="TENA_THI-4"/>
    <property type="match status" value="1"/>
</dbReference>
<dbReference type="InterPro" id="IPR016084">
    <property type="entry name" value="Haem_Oase-like_multi-hlx"/>
</dbReference>
<dbReference type="AlphaFoldDB" id="B8B9M6"/>
<dbReference type="GO" id="GO:0005829">
    <property type="term" value="C:cytosol"/>
    <property type="evidence" value="ECO:0007669"/>
    <property type="project" value="TreeGrafter"/>
</dbReference>
<keyword evidence="3" id="KW-1185">Reference proteome</keyword>
<evidence type="ECO:0000313" key="3">
    <source>
        <dbReference type="Proteomes" id="UP000007015"/>
    </source>
</evidence>
<dbReference type="EMBL" id="CM000133">
    <property type="protein sequence ID" value="EEC84051.1"/>
    <property type="molecule type" value="Genomic_DNA"/>
</dbReference>
<name>B8B9M6_ORYSI</name>
<dbReference type="InterPro" id="IPR004305">
    <property type="entry name" value="Thiaminase-2/PQQC"/>
</dbReference>
<dbReference type="PANTHER" id="PTHR43198">
    <property type="entry name" value="BIFUNCTIONAL TH2 PROTEIN"/>
    <property type="match status" value="1"/>
</dbReference>
<dbReference type="PANTHER" id="PTHR43198:SF2">
    <property type="entry name" value="SI:CH1073-67J19.1-RELATED"/>
    <property type="match status" value="1"/>
</dbReference>
<dbReference type="SUPFAM" id="SSF48613">
    <property type="entry name" value="Heme oxygenase-like"/>
    <property type="match status" value="1"/>
</dbReference>
<evidence type="ECO:0000259" key="1">
    <source>
        <dbReference type="Pfam" id="PF03070"/>
    </source>
</evidence>
<dbReference type="GO" id="GO:0006772">
    <property type="term" value="P:thiamine metabolic process"/>
    <property type="evidence" value="ECO:0007669"/>
    <property type="project" value="UniProtKB-ARBA"/>
</dbReference>
<evidence type="ECO:0000313" key="2">
    <source>
        <dbReference type="EMBL" id="EEC84051.1"/>
    </source>
</evidence>
<accession>B8B9M6</accession>
<dbReference type="Gramene" id="BGIOSGA026460-TA">
    <property type="protein sequence ID" value="BGIOSGA026460-PA"/>
    <property type="gene ID" value="BGIOSGA026460"/>
</dbReference>